<organism evidence="2 3">
    <name type="scientific">Glaciecola siphonariae</name>
    <dbReference type="NCBI Taxonomy" id="521012"/>
    <lineage>
        <taxon>Bacteria</taxon>
        <taxon>Pseudomonadati</taxon>
        <taxon>Pseudomonadota</taxon>
        <taxon>Gammaproteobacteria</taxon>
        <taxon>Alteromonadales</taxon>
        <taxon>Alteromonadaceae</taxon>
        <taxon>Glaciecola</taxon>
    </lineage>
</organism>
<keyword evidence="3" id="KW-1185">Reference proteome</keyword>
<feature type="transmembrane region" description="Helical" evidence="1">
    <location>
        <begin position="54"/>
        <end position="74"/>
    </location>
</feature>
<dbReference type="EMBL" id="JBHSGU010000002">
    <property type="protein sequence ID" value="MFC4700061.1"/>
    <property type="molecule type" value="Genomic_DNA"/>
</dbReference>
<keyword evidence="1" id="KW-0472">Membrane</keyword>
<sequence length="386" mass="42719">MQTLYKHISRIAASAKALSTQTTPCNTAHTKTTYRKTTRLKTPLGTKGHKQQSGAVLIMVLVVLVSLSIAISVATRIINERLTTALDSRQHIEGLMQAHAKTAELTYLLATQARTIAGVSRGSGNNTPQEQGAEQNRSIRPIGDEIRTDGYIYVEQANTPNELRYSIQNEAGLLSINSGSQFWLQAYLDSFGLNRLTLQSLLDTLADYADENDIRRAAGAESFSYKSSTTGINGSGNNINSRALNNSSMIASSRLPRNYLLQSCGELYLVNQWSQRPDIIKAITPVCSVLRRGQLNINAMPSALLRVLFPKNADAIIAQREQGEWLLTENDVINAISDILSYNPDFYSVFGGSEYRINVYRAKDEGILIQRRVKIGQNKLTPFAYR</sequence>
<name>A0ABV9LU84_9ALTE</name>
<evidence type="ECO:0008006" key="4">
    <source>
        <dbReference type="Google" id="ProtNLM"/>
    </source>
</evidence>
<dbReference type="InterPro" id="IPR005628">
    <property type="entry name" value="GspK"/>
</dbReference>
<evidence type="ECO:0000313" key="2">
    <source>
        <dbReference type="EMBL" id="MFC4700061.1"/>
    </source>
</evidence>
<dbReference type="SUPFAM" id="SSF158544">
    <property type="entry name" value="GspK insert domain-like"/>
    <property type="match status" value="1"/>
</dbReference>
<comment type="caution">
    <text evidence="2">The sequence shown here is derived from an EMBL/GenBank/DDBJ whole genome shotgun (WGS) entry which is preliminary data.</text>
</comment>
<gene>
    <name evidence="2" type="ORF">ACFO4O_07840</name>
</gene>
<reference evidence="3" key="1">
    <citation type="journal article" date="2019" name="Int. J. Syst. Evol. Microbiol.">
        <title>The Global Catalogue of Microorganisms (GCM) 10K type strain sequencing project: providing services to taxonomists for standard genome sequencing and annotation.</title>
        <authorList>
            <consortium name="The Broad Institute Genomics Platform"/>
            <consortium name="The Broad Institute Genome Sequencing Center for Infectious Disease"/>
            <person name="Wu L."/>
            <person name="Ma J."/>
        </authorList>
    </citation>
    <scope>NUCLEOTIDE SEQUENCE [LARGE SCALE GENOMIC DNA]</scope>
    <source>
        <strain evidence="3">KACC 12507</strain>
    </source>
</reference>
<dbReference type="Proteomes" id="UP001595897">
    <property type="component" value="Unassembled WGS sequence"/>
</dbReference>
<evidence type="ECO:0000313" key="3">
    <source>
        <dbReference type="Proteomes" id="UP001595897"/>
    </source>
</evidence>
<evidence type="ECO:0000256" key="1">
    <source>
        <dbReference type="SAM" id="Phobius"/>
    </source>
</evidence>
<keyword evidence="1" id="KW-1133">Transmembrane helix</keyword>
<dbReference type="PANTHER" id="PTHR38831">
    <property type="entry name" value="TYPE II SECRETION SYSTEM PROTEIN K"/>
    <property type="match status" value="1"/>
</dbReference>
<dbReference type="RefSeq" id="WP_382407155.1">
    <property type="nucleotide sequence ID" value="NZ_JBHSGU010000002.1"/>
</dbReference>
<dbReference type="Gene3D" id="1.10.40.60">
    <property type="entry name" value="EpsJ-like"/>
    <property type="match status" value="1"/>
</dbReference>
<accession>A0ABV9LU84</accession>
<protein>
    <recommendedName>
        <fullName evidence="4">Type II secretion system protein K</fullName>
    </recommendedName>
</protein>
<dbReference type="InterPro" id="IPR038072">
    <property type="entry name" value="GspK_central_sf"/>
</dbReference>
<proteinExistence type="predicted"/>
<dbReference type="PANTHER" id="PTHR38831:SF2">
    <property type="entry name" value="TYPE II SECRETION SYSTEM PROTEIN K"/>
    <property type="match status" value="1"/>
</dbReference>
<keyword evidence="1" id="KW-0812">Transmembrane</keyword>